<dbReference type="AlphaFoldDB" id="A0A2N6KIX4"/>
<evidence type="ECO:0000313" key="3">
    <source>
        <dbReference type="Proteomes" id="UP000235025"/>
    </source>
</evidence>
<evidence type="ECO:0000256" key="1">
    <source>
        <dbReference type="SAM" id="Phobius"/>
    </source>
</evidence>
<sequence length="161" mass="17914">MNTVSSFGFKRPTLQSIVMLTLGFWLSASLLLDWVIMPSLYVSGMITQASFATAGYVIFWNFNRIELLAAGLVLTCVLALNQTQSNWRSGSLILSILLLAISLTTTYWLTPEMSAIAMQLNLFETTAEVPSNMNLLHGGYWLLEVIKLVAGGTLLSWCWRQ</sequence>
<keyword evidence="1" id="KW-1133">Transmembrane helix</keyword>
<dbReference type="RefSeq" id="WP_102172059.1">
    <property type="nucleotide sequence ID" value="NZ_NMQA01000072.1"/>
</dbReference>
<feature type="transmembrane region" description="Helical" evidence="1">
    <location>
        <begin position="140"/>
        <end position="159"/>
    </location>
</feature>
<feature type="transmembrane region" description="Helical" evidence="1">
    <location>
        <begin position="92"/>
        <end position="110"/>
    </location>
</feature>
<dbReference type="EMBL" id="NMQA01000072">
    <property type="protein sequence ID" value="PLZ99498.1"/>
    <property type="molecule type" value="Genomic_DNA"/>
</dbReference>
<keyword evidence="1" id="KW-0472">Membrane</keyword>
<keyword evidence="1" id="KW-0812">Transmembrane</keyword>
<feature type="transmembrane region" description="Helical" evidence="1">
    <location>
        <begin position="17"/>
        <end position="37"/>
    </location>
</feature>
<gene>
    <name evidence="2" type="ORF">CEN50_07135</name>
</gene>
<organism evidence="2 3">
    <name type="scientific">Fischerella thermalis CCMEE 5268</name>
    <dbReference type="NCBI Taxonomy" id="2019662"/>
    <lineage>
        <taxon>Bacteria</taxon>
        <taxon>Bacillati</taxon>
        <taxon>Cyanobacteriota</taxon>
        <taxon>Cyanophyceae</taxon>
        <taxon>Nostocales</taxon>
        <taxon>Hapalosiphonaceae</taxon>
        <taxon>Fischerella</taxon>
    </lineage>
</organism>
<proteinExistence type="predicted"/>
<accession>A0A2N6KIX4</accession>
<name>A0A2N6KIX4_9CYAN</name>
<evidence type="ECO:0000313" key="2">
    <source>
        <dbReference type="EMBL" id="PLZ99498.1"/>
    </source>
</evidence>
<protein>
    <submittedName>
        <fullName evidence="2">Uncharacterized protein</fullName>
    </submittedName>
</protein>
<comment type="caution">
    <text evidence="2">The sequence shown here is derived from an EMBL/GenBank/DDBJ whole genome shotgun (WGS) entry which is preliminary data.</text>
</comment>
<feature type="transmembrane region" description="Helical" evidence="1">
    <location>
        <begin position="57"/>
        <end position="80"/>
    </location>
</feature>
<reference evidence="2 3" key="1">
    <citation type="submission" date="2017-07" db="EMBL/GenBank/DDBJ databases">
        <title>Genomes of Fischerella (Mastigocladus) sp. strains.</title>
        <authorList>
            <person name="Miller S.R."/>
        </authorList>
    </citation>
    <scope>NUCLEOTIDE SEQUENCE [LARGE SCALE GENOMIC DNA]</scope>
    <source>
        <strain evidence="2 3">CCMEE 5268</strain>
    </source>
</reference>
<dbReference type="Proteomes" id="UP000235025">
    <property type="component" value="Unassembled WGS sequence"/>
</dbReference>